<accession>A0A2H1VQ18</accession>
<protein>
    <submittedName>
        <fullName evidence="1">SFRICE_005740</fullName>
    </submittedName>
</protein>
<gene>
    <name evidence="1" type="ORF">SFRICE_005740</name>
</gene>
<dbReference type="EMBL" id="ODYU01003766">
    <property type="protein sequence ID" value="SOQ42943.1"/>
    <property type="molecule type" value="Genomic_DNA"/>
</dbReference>
<organism evidence="1">
    <name type="scientific">Spodoptera frugiperda</name>
    <name type="common">Fall armyworm</name>
    <dbReference type="NCBI Taxonomy" id="7108"/>
    <lineage>
        <taxon>Eukaryota</taxon>
        <taxon>Metazoa</taxon>
        <taxon>Ecdysozoa</taxon>
        <taxon>Arthropoda</taxon>
        <taxon>Hexapoda</taxon>
        <taxon>Insecta</taxon>
        <taxon>Pterygota</taxon>
        <taxon>Neoptera</taxon>
        <taxon>Endopterygota</taxon>
        <taxon>Lepidoptera</taxon>
        <taxon>Glossata</taxon>
        <taxon>Ditrysia</taxon>
        <taxon>Noctuoidea</taxon>
        <taxon>Noctuidae</taxon>
        <taxon>Amphipyrinae</taxon>
        <taxon>Spodoptera</taxon>
    </lineage>
</organism>
<name>A0A2H1VQ18_SPOFR</name>
<proteinExistence type="predicted"/>
<evidence type="ECO:0000313" key="1">
    <source>
        <dbReference type="EMBL" id="SOQ42943.1"/>
    </source>
</evidence>
<dbReference type="AlphaFoldDB" id="A0A2H1VQ18"/>
<sequence>MFGENQQSPWKANFGISFVVTMHPVQQWGKGNALCLGLVNKRTDPCGKQLPLPMDTQHTKDVTNERMQIVWILCDGHRGRGETRLNSPSPAVLPAARHQGCDWSARLICKALLDRQRTAMSTTRRLVNGYRRGGNWQLNHAPLPRLSFNRQCNLINQQAGEK</sequence>
<reference evidence="1" key="1">
    <citation type="submission" date="2016-07" db="EMBL/GenBank/DDBJ databases">
        <authorList>
            <person name="Bretaudeau A."/>
        </authorList>
    </citation>
    <scope>NUCLEOTIDE SEQUENCE</scope>
    <source>
        <strain evidence="1">Rice</strain>
        <tissue evidence="1">Whole body</tissue>
    </source>
</reference>